<comment type="caution">
    <text evidence="2">The sequence shown here is derived from an EMBL/GenBank/DDBJ whole genome shotgun (WGS) entry which is preliminary data.</text>
</comment>
<accession>A0A9W9EHM1</accession>
<feature type="compositionally biased region" description="Low complexity" evidence="1">
    <location>
        <begin position="397"/>
        <end position="408"/>
    </location>
</feature>
<feature type="region of interest" description="Disordered" evidence="1">
    <location>
        <begin position="862"/>
        <end position="885"/>
    </location>
</feature>
<sequence length="948" mass="102009">MPTNPADFLRDAHVFSNIGRPRGVSQQPEHRPMPPSSEAPVSPQKPGGKKSTPSQPKKPASGGTRKASQQTEQKALPHSSKAPVNPRKPEEKQVPSNQSKPESKRKQQAQLDKKKLQPAKEQPKSPSAHQSIQSVSQPPGASEGGKGPPPQRPPKAQASSSERKAPKVASVTKAAPTPKAPTGILLDLGDFEPNTPPTIGSIDAIASSLMSPSAQQLEGLEFLEGVKTKKQYIDELIDQYDGQLIDEQTGQPLSKAQFAAALRHAFGNVNVREPTSQEPVHAHAQILQPETPVKEQSHRGKKPKRVSFQDEDEVINFTRKGGPHTPVSSPRALSNGSFSEYRSPANISSSGDEAAGYAVDDNLSPKKSSPEHLAPQLELLSISDPLPGLGSKRHRSGSSSDIGPSKSGKLPSRLSDIGSREREGLTKRILSEEILSKIPSKLRSHEGKRHQIGFESSSTGKTAKLVLECRKDKKKKVWSQRLGVDKTRAAGTPEPIRVRSTTPGRADEAVSLLDEMKPLDTMMGQYKAKHKEIISSISGDDASSVSTTGKLDVAVHTPPRSKLDPCAFFFSPHSVNSCLTEEVSASGSPSMRLARVRNVFAVGETLEKYREAHKNLVSSGTSETVPEGHRASTAAHSSLDMNLEPVLSRRSGNEVTGGQLERFEDFMKRHISASTISEKQPSPAPPTPLTLGVQSIDRGNFDMAPMNDPMEIDFITKPNSRAQSRAITPGLQTSIYATDSGRESAKPSVTPTKRTSMGTMGTNPITEVLHTPAFEVPVSVDPAFVERLVETQAKIMEKLTNTAEIKGPNVFDTQLGMGPSMGKKAKPTAPETGTDTPKWPTVLGVPSGMRPTMEKLMKAADPDTNAEKPKGPFAVSFQSGPRRPPMDTKITPAGTGAEQPKILTVLGVQSGMCHSSMDTKVKSTDADDDKPKRPMVLGPRPYLPNRGL</sequence>
<feature type="compositionally biased region" description="Polar residues" evidence="1">
    <location>
        <begin position="326"/>
        <end position="351"/>
    </location>
</feature>
<reference evidence="2" key="2">
    <citation type="journal article" date="2023" name="IMA Fungus">
        <title>Comparative genomic study of the Penicillium genus elucidates a diverse pangenome and 15 lateral gene transfer events.</title>
        <authorList>
            <person name="Petersen C."/>
            <person name="Sorensen T."/>
            <person name="Nielsen M.R."/>
            <person name="Sondergaard T.E."/>
            <person name="Sorensen J.L."/>
            <person name="Fitzpatrick D.A."/>
            <person name="Frisvad J.C."/>
            <person name="Nielsen K.L."/>
        </authorList>
    </citation>
    <scope>NUCLEOTIDE SEQUENCE</scope>
    <source>
        <strain evidence="2">IBT 30761</strain>
    </source>
</reference>
<protein>
    <submittedName>
        <fullName evidence="2">Uncharacterized protein</fullName>
    </submittedName>
</protein>
<evidence type="ECO:0000313" key="2">
    <source>
        <dbReference type="EMBL" id="KAJ5081983.1"/>
    </source>
</evidence>
<feature type="region of interest" description="Disordered" evidence="1">
    <location>
        <begin position="275"/>
        <end position="421"/>
    </location>
</feature>
<dbReference type="RefSeq" id="XP_056468505.1">
    <property type="nucleotide sequence ID" value="XM_056623517.1"/>
</dbReference>
<reference evidence="2" key="1">
    <citation type="submission" date="2022-11" db="EMBL/GenBank/DDBJ databases">
        <authorList>
            <person name="Petersen C."/>
        </authorList>
    </citation>
    <scope>NUCLEOTIDE SEQUENCE</scope>
    <source>
        <strain evidence="2">IBT 30761</strain>
    </source>
</reference>
<feature type="region of interest" description="Disordered" evidence="1">
    <location>
        <begin position="1"/>
        <end position="184"/>
    </location>
</feature>
<feature type="region of interest" description="Disordered" evidence="1">
    <location>
        <begin position="617"/>
        <end position="640"/>
    </location>
</feature>
<feature type="region of interest" description="Disordered" evidence="1">
    <location>
        <begin position="739"/>
        <end position="760"/>
    </location>
</feature>
<feature type="compositionally biased region" description="Basic and acidic residues" evidence="1">
    <location>
        <begin position="101"/>
        <end position="115"/>
    </location>
</feature>
<dbReference type="Proteomes" id="UP001149074">
    <property type="component" value="Unassembled WGS sequence"/>
</dbReference>
<keyword evidence="3" id="KW-1185">Reference proteome</keyword>
<organism evidence="2 3">
    <name type="scientific">Penicillium argentinense</name>
    <dbReference type="NCBI Taxonomy" id="1131581"/>
    <lineage>
        <taxon>Eukaryota</taxon>
        <taxon>Fungi</taxon>
        <taxon>Dikarya</taxon>
        <taxon>Ascomycota</taxon>
        <taxon>Pezizomycotina</taxon>
        <taxon>Eurotiomycetes</taxon>
        <taxon>Eurotiomycetidae</taxon>
        <taxon>Eurotiales</taxon>
        <taxon>Aspergillaceae</taxon>
        <taxon>Penicillium</taxon>
    </lineage>
</organism>
<name>A0A9W9EHM1_9EURO</name>
<feature type="region of interest" description="Disordered" evidence="1">
    <location>
        <begin position="915"/>
        <end position="948"/>
    </location>
</feature>
<feature type="compositionally biased region" description="Polar residues" evidence="1">
    <location>
        <begin position="124"/>
        <end position="139"/>
    </location>
</feature>
<dbReference type="AlphaFoldDB" id="A0A9W9EHM1"/>
<feature type="compositionally biased region" description="Basic and acidic residues" evidence="1">
    <location>
        <begin position="917"/>
        <end position="932"/>
    </location>
</feature>
<dbReference type="EMBL" id="JAPQKI010000011">
    <property type="protein sequence ID" value="KAJ5081983.1"/>
    <property type="molecule type" value="Genomic_DNA"/>
</dbReference>
<feature type="region of interest" description="Disordered" evidence="1">
    <location>
        <begin position="815"/>
        <end position="846"/>
    </location>
</feature>
<dbReference type="GeneID" id="81362496"/>
<evidence type="ECO:0000313" key="3">
    <source>
        <dbReference type="Proteomes" id="UP001149074"/>
    </source>
</evidence>
<feature type="compositionally biased region" description="Polar residues" evidence="1">
    <location>
        <begin position="747"/>
        <end position="760"/>
    </location>
</feature>
<gene>
    <name evidence="2" type="ORF">N7532_011026</name>
</gene>
<proteinExistence type="predicted"/>
<evidence type="ECO:0000256" key="1">
    <source>
        <dbReference type="SAM" id="MobiDB-lite"/>
    </source>
</evidence>